<dbReference type="InterPro" id="IPR017455">
    <property type="entry name" value="Znf_FYVE-rel"/>
</dbReference>
<evidence type="ECO:0000256" key="10">
    <source>
        <dbReference type="ARBA" id="ARBA00075294"/>
    </source>
</evidence>
<keyword evidence="13" id="KW-0175">Coiled coil</keyword>
<dbReference type="Gene3D" id="3.30.810.10">
    <property type="entry name" value="2-Layer Sandwich"/>
    <property type="match status" value="1"/>
</dbReference>
<feature type="domain" description="PIPK" evidence="17">
    <location>
        <begin position="1997"/>
        <end position="2317"/>
    </location>
</feature>
<feature type="region of interest" description="Disordered" evidence="14">
    <location>
        <begin position="81"/>
        <end position="109"/>
    </location>
</feature>
<keyword evidence="15" id="KW-0472">Membrane</keyword>
<evidence type="ECO:0000313" key="19">
    <source>
        <dbReference type="Proteomes" id="UP000094236"/>
    </source>
</evidence>
<dbReference type="InterPro" id="IPR011011">
    <property type="entry name" value="Znf_FYVE_PHD"/>
</dbReference>
<dbReference type="Pfam" id="PF01504">
    <property type="entry name" value="PIP5K"/>
    <property type="match status" value="1"/>
</dbReference>
<feature type="compositionally biased region" description="Low complexity" evidence="14">
    <location>
        <begin position="1722"/>
        <end position="1731"/>
    </location>
</feature>
<feature type="region of interest" description="Disordered" evidence="14">
    <location>
        <begin position="431"/>
        <end position="484"/>
    </location>
</feature>
<dbReference type="InterPro" id="IPR002423">
    <property type="entry name" value="Cpn60/GroEL/TCP-1"/>
</dbReference>
<dbReference type="SUPFAM" id="SSF57903">
    <property type="entry name" value="FYVE/PHD zinc finger"/>
    <property type="match status" value="1"/>
</dbReference>
<keyword evidence="5 12" id="KW-0547">Nucleotide-binding</keyword>
<dbReference type="GO" id="GO:0032266">
    <property type="term" value="F:phosphatidylinositol-3-phosphate binding"/>
    <property type="evidence" value="ECO:0007669"/>
    <property type="project" value="UniProtKB-ARBA"/>
</dbReference>
<dbReference type="FunFam" id="3.50.7.10:FF:000007">
    <property type="entry name" value="1-phosphatidylinositol 3-phosphate 5-kinase isoform X1"/>
    <property type="match status" value="1"/>
</dbReference>
<evidence type="ECO:0000256" key="13">
    <source>
        <dbReference type="SAM" id="Coils"/>
    </source>
</evidence>
<feature type="compositionally biased region" description="Polar residues" evidence="14">
    <location>
        <begin position="2696"/>
        <end position="2709"/>
    </location>
</feature>
<dbReference type="PROSITE" id="PS50178">
    <property type="entry name" value="ZF_FYVE"/>
    <property type="match status" value="1"/>
</dbReference>
<feature type="domain" description="FYVE-type" evidence="16">
    <location>
        <begin position="359"/>
        <end position="418"/>
    </location>
</feature>
<dbReference type="GO" id="GO:0000329">
    <property type="term" value="C:fungal-type vacuole membrane"/>
    <property type="evidence" value="ECO:0007669"/>
    <property type="project" value="TreeGrafter"/>
</dbReference>
<feature type="compositionally biased region" description="Low complexity" evidence="14">
    <location>
        <begin position="2824"/>
        <end position="2838"/>
    </location>
</feature>
<dbReference type="InterPro" id="IPR009571">
    <property type="entry name" value="SUR7/Rim9-like_fungi"/>
</dbReference>
<dbReference type="Pfam" id="PF06687">
    <property type="entry name" value="SUR7"/>
    <property type="match status" value="1"/>
</dbReference>
<dbReference type="InterPro" id="IPR027483">
    <property type="entry name" value="PInositol-4-P-4/5-kinase_C_sf"/>
</dbReference>
<dbReference type="EC" id="2.7.1.150" evidence="2"/>
<keyword evidence="7 12" id="KW-0418">Kinase</keyword>
<dbReference type="GO" id="GO:0005886">
    <property type="term" value="C:plasma membrane"/>
    <property type="evidence" value="ECO:0007669"/>
    <property type="project" value="InterPro"/>
</dbReference>
<dbReference type="CDD" id="cd17300">
    <property type="entry name" value="PIPKc_PIKfyve"/>
    <property type="match status" value="1"/>
</dbReference>
<dbReference type="Gene3D" id="3.30.800.10">
    <property type="entry name" value="Phosphatidylinositol Phosphate Kinase II Beta"/>
    <property type="match status" value="1"/>
</dbReference>
<proteinExistence type="predicted"/>
<keyword evidence="15" id="KW-0812">Transmembrane</keyword>
<evidence type="ECO:0000256" key="14">
    <source>
        <dbReference type="SAM" id="MobiDB-lite"/>
    </source>
</evidence>
<dbReference type="PROSITE" id="PS51455">
    <property type="entry name" value="PIPK"/>
    <property type="match status" value="1"/>
</dbReference>
<feature type="compositionally biased region" description="Polar residues" evidence="14">
    <location>
        <begin position="295"/>
        <end position="317"/>
    </location>
</feature>
<feature type="region of interest" description="Disordered" evidence="14">
    <location>
        <begin position="2605"/>
        <end position="2624"/>
    </location>
</feature>
<feature type="region of interest" description="Disordered" evidence="14">
    <location>
        <begin position="645"/>
        <end position="704"/>
    </location>
</feature>
<feature type="compositionally biased region" description="Low complexity" evidence="14">
    <location>
        <begin position="2732"/>
        <end position="2744"/>
    </location>
</feature>
<feature type="compositionally biased region" description="Low complexity" evidence="14">
    <location>
        <begin position="1738"/>
        <end position="1754"/>
    </location>
</feature>
<dbReference type="Gene3D" id="3.50.7.10">
    <property type="entry name" value="GroEL"/>
    <property type="match status" value="1"/>
</dbReference>
<feature type="compositionally biased region" description="Low complexity" evidence="14">
    <location>
        <begin position="27"/>
        <end position="52"/>
    </location>
</feature>
<keyword evidence="3 12" id="KW-0808">Transferase</keyword>
<protein>
    <recommendedName>
        <fullName evidence="2">1-phosphatidylinositol-3-phosphate 5-kinase</fullName>
        <ecNumber evidence="2">2.7.1.150</ecNumber>
    </recommendedName>
    <alternativeName>
        <fullName evidence="10">Type III PIP kinase</fullName>
    </alternativeName>
</protein>
<evidence type="ECO:0000256" key="15">
    <source>
        <dbReference type="SAM" id="Phobius"/>
    </source>
</evidence>
<evidence type="ECO:0000256" key="4">
    <source>
        <dbReference type="ARBA" id="ARBA00022723"/>
    </source>
</evidence>
<feature type="compositionally biased region" description="Polar residues" evidence="14">
    <location>
        <begin position="673"/>
        <end position="696"/>
    </location>
</feature>
<dbReference type="SMART" id="SM00064">
    <property type="entry name" value="FYVE"/>
    <property type="match status" value="1"/>
</dbReference>
<dbReference type="SUPFAM" id="SSF56104">
    <property type="entry name" value="SAICAR synthase-like"/>
    <property type="match status" value="1"/>
</dbReference>
<feature type="compositionally biased region" description="Low complexity" evidence="14">
    <location>
        <begin position="261"/>
        <end position="272"/>
    </location>
</feature>
<evidence type="ECO:0000259" key="16">
    <source>
        <dbReference type="PROSITE" id="PS50178"/>
    </source>
</evidence>
<sequence length="2872" mass="320697">MESLKSDKNGNSNDGTSKVIEVTSKASDNNNNNNNNNNSNGNGNDNNDNNNDLVINQNTELLSFPNEPDLNKEDTTDRGRNLAAIDSGGIGQGAGNNSSASDVSAPSAPSTFNSFATKLPLAPSLSAVKDKDTITGAGPKSSTDSINVDEGNSGVGIGAGNNNSNKVINETLKISHLKQPLEPVSTNTTASSILDSKSDLINKNGIPSSSGFPLTRKTVGMGYSIPDIDKSSSISNISTTNAMGIKSISQPPLSSYSAKRVPNSVAPSSPSVYDHGASNKNNSNTNKRQHHHAHSFSNSSIATDITTGNNSTKTATNNDDESIYSEIASSFSKNFLFNFIRRENPLKSGGLGKEYWLQDSSAVKCFYCERSFTTFRRKHHCRICGQIFCSNCTVFISGEKFNHNGRMRVCKTCLNFADQYDDFASSDESLAEEMNSTNNIKNNNNSHMQNNNNNNSNNNDNSNNSESIYTSMSNENFSGGGSLAPTSSIIDQDVIIQAPTPPPRMAIPATRQGAAVEIPIPSSRSFHRDASIHSNRRLKLAQSSFGSKNLYNFPNDSTHSNLTNAISSNSELHNDMNNEKSSIHFNNNSDINNINSKFGFNLNHNGNQNYNNNININFANNNNTTNNNINSSLIASPKLNDGSSIFGSNIRNDSDRYDDDEDDASESEDEQSMSLYASLNSDNVDYSPSNDKSGLQNTSAINSSNYNNNIFSNVRLPRVNNQTRSERAHASLLRMKNRKKSKSINRVLSNAHYQQQPHYGIHRSKTMSLADDSFFSLVNDNNILGDRNMFNFNNNESTNSSVITRNIDNNKRGISLPNKDLSIICEKHVKSLLTQCLTEQGLQNIKSWENVIYPILKQINNINPDVKSGDSFDIRQYVKLKRIPGATINDCAYVDGLIFSKNLALKSMPRELSNPRIILIMFPIEYNKTEQQYMSLELVLAQEREYLHKLVGRIIALNPDIVFIGASISGLALNMLDNEGIAVAYNLKPQVIERIARLTDADVVTSIDKLAVNPKAGTADLFEVRQYIHANTKKCYMFLTGCNQSFGGTILLRGGDDFILKKVKDAIEFMVYVVFNSHLEYSLFKDEYISFIDSSENKEIAENDTEHLGYFDEFVKVFNNKLLSTTPIVHFCLPPLLVKARNAEKKLKDAEAMLEELPKFEEKVGNRDEINKNESTEQKLNNAKIVELDDEEHEIANSKKPEIISDSENHGTSKILKIEKFLGDKEYDLKTALFIVQQKIALEKQNFQICKRQWELFYHHSPYILDATSHQSILFLYSMVNSKTATPCVGPEVLGIDYYWLSDVCLGQYIEHICLTSNTACNNCEHTLVDHYRSYVHGNGKVDVIVEKFQSRIAGLQHVILMWSYCKECRQSTPVIPMSENTWKYSFGKYLELLFWSSEKIGVIGRACQHPYKHHIRYFGIYNLAVRLEYSSVETLELVVPRFKLYWKPEIDIKIKIEYVQQIRTKANNFFDSVAERLNRVKVDSMTTDKMEAGQKRIQELKEKVSSEKSKVSKLTDEIFNTTALTDHLALNSVIRTIQELSVEWDIEFQDFEAAFLPSEKEITRITAFQLRKLFQDKESGEENKPTGEFKDVESEKSREKYDEKSEDKNENNVANKEPGEDKTATINEEDIRKEDEGQQVQDEEDKNDNLKLHKKMSKSSSVLQKVSAMEAMLEGEKVHPELSRSLAQHDFSSEGQANTKQGLPVSPLKSQSYSSTRLHDIQGIQGKIQQDNSRKFSQASSSNSTLLATSKSASHPDTKSTKELELELRKDNSVTNVNKGEKKGDVEDNNESKVKKLTSLFDQLHFDQISMEFELQRERERKKLIANRYKAIPVIASKPIVEVYKNVHDAVVEEDESEDDVNHISKSKKKDVGGETDNSVGIGNDKLKHEEEVNSSKEVMKEVSEGTEDKLINQQQQQQREKNLNIGPDTESQKSEIPQTERVSLMKTLTNFWADRSATLWKPLDYPLNSSEHIFVDSDVLVREDEPSSLIAFCLSSSDYMSKLGLTKETNNNDNVSINTGNLNNSGETTMPGLEEIMLKKTAIHLKYQFQEGASTLSCKIFFAEQFNAFRQQCGCDGNFIQSLSRCIKWDSAGGKSGSAFLKTLDDRFIIKELSHSEMDAFVKFAPSYFEYLAQALFHDLPTVLAKIFGFFQIQIINPINGKNFKMDVIIMENLFYDRKTSRIFDLKGSMRNRHVRQTGKENEVLLDENMVEYIFESPLFVKEHAKKLLRTSLWNDTLFLSRMNVMDYSLVIGIDSENQELVVGIIDCIRTFTWDKKLESWVKEKGLVGGGGKEPTVVTPRQYKNRFRDAMDRYILMVPDCWYQGPVEAEDAKYLYGVFGYCTISSSTCSTAAANYQVSTLDSTDDWTLSDTTRDTLAKILIVMPVAAGLTFFALILSVLGCFKQCRQSLVFRIISLILTVLAFIAAALICIITLLVFYPHVKWAAWIQIGSAVANFFGLISAATFVKLINGGGEDDDDLTSMERGNAEDSYFKSKLIDDATGADQDNFKGPAFDFKTPGYTTDVVNSSNSSSTEKKSLNDITVNQGGYASSGSATAISKNPTPNLLAGPNGSSVRSEAPAIVPEVAEPSVDLDNRQPTIPQLANPYIQAGNPYAPRGRGGDDVDDEDIEDDLNFGAGAAAAGAAVVGVGNNNNLNRNPNNNIKQNNITVGDDRNIINGGEPFVDPASDDSHSSELGSDFTSVSQRAINPKYYRGAGNGPQNINPMSNRPQQPFPQQQLPPQAMGYPPQGFPPQQSLPPAGYGRPVYYPPPHPQQQRFMPQGPMQPQPYVNRYKRNVARQNTSDMLLTNNPNFAVGRPSNNRPMQGGYQQRPQQPQISNRPLPGQGYKNRNKNNLPAASMTRDSPYGSFI</sequence>
<feature type="transmembrane region" description="Helical" evidence="15">
    <location>
        <begin position="2412"/>
        <end position="2440"/>
    </location>
</feature>
<keyword evidence="15" id="KW-1133">Transmembrane helix</keyword>
<comment type="catalytic activity">
    <reaction evidence="1">
        <text>a 1,2-diacyl-sn-glycero-3-phospho-(1D-myo-inositol-3-phosphate) + ATP = a 1,2-diacyl-sn-glycero-3-phospho-(1D-myo-inositol-3,5-bisphosphate) + ADP + H(+)</text>
        <dbReference type="Rhea" id="RHEA:13609"/>
        <dbReference type="ChEBI" id="CHEBI:15378"/>
        <dbReference type="ChEBI" id="CHEBI:30616"/>
        <dbReference type="ChEBI" id="CHEBI:57923"/>
        <dbReference type="ChEBI" id="CHEBI:58088"/>
        <dbReference type="ChEBI" id="CHEBI:456216"/>
        <dbReference type="EC" id="2.7.1.150"/>
    </reaction>
</comment>
<evidence type="ECO:0000256" key="6">
    <source>
        <dbReference type="ARBA" id="ARBA00022771"/>
    </source>
</evidence>
<evidence type="ECO:0000256" key="1">
    <source>
        <dbReference type="ARBA" id="ARBA00000768"/>
    </source>
</evidence>
<dbReference type="CDD" id="cd03334">
    <property type="entry name" value="Fab1_TCP"/>
    <property type="match status" value="1"/>
</dbReference>
<keyword evidence="8" id="KW-0862">Zinc</keyword>
<dbReference type="InterPro" id="IPR000306">
    <property type="entry name" value="Znf_FYVE"/>
</dbReference>
<dbReference type="GO" id="GO:0000285">
    <property type="term" value="F:1-phosphatidylinositol-3-phosphate 5-kinase activity"/>
    <property type="evidence" value="ECO:0007669"/>
    <property type="project" value="UniProtKB-EC"/>
</dbReference>
<organism evidence="18 19">
    <name type="scientific">Pachysolen tannophilus NRRL Y-2460</name>
    <dbReference type="NCBI Taxonomy" id="669874"/>
    <lineage>
        <taxon>Eukaryota</taxon>
        <taxon>Fungi</taxon>
        <taxon>Dikarya</taxon>
        <taxon>Ascomycota</taxon>
        <taxon>Saccharomycotina</taxon>
        <taxon>Pichiomycetes</taxon>
        <taxon>Pachysolenaceae</taxon>
        <taxon>Pachysolen</taxon>
    </lineage>
</organism>
<feature type="transmembrane region" description="Helical" evidence="15">
    <location>
        <begin position="2382"/>
        <end position="2405"/>
    </location>
</feature>
<evidence type="ECO:0000256" key="2">
    <source>
        <dbReference type="ARBA" id="ARBA00012009"/>
    </source>
</evidence>
<evidence type="ECO:0000256" key="8">
    <source>
        <dbReference type="ARBA" id="ARBA00022833"/>
    </source>
</evidence>
<dbReference type="SMART" id="SM00330">
    <property type="entry name" value="PIPKc"/>
    <property type="match status" value="1"/>
</dbReference>
<evidence type="ECO:0000259" key="17">
    <source>
        <dbReference type="PROSITE" id="PS51455"/>
    </source>
</evidence>
<dbReference type="GO" id="GO:0005524">
    <property type="term" value="F:ATP binding"/>
    <property type="evidence" value="ECO:0007669"/>
    <property type="project" value="UniProtKB-UniRule"/>
</dbReference>
<keyword evidence="6 11" id="KW-0863">Zinc-finger</keyword>
<evidence type="ECO:0000256" key="3">
    <source>
        <dbReference type="ARBA" id="ARBA00022679"/>
    </source>
</evidence>
<dbReference type="OrthoDB" id="158357at2759"/>
<dbReference type="GO" id="GO:0008270">
    <property type="term" value="F:zinc ion binding"/>
    <property type="evidence" value="ECO:0007669"/>
    <property type="project" value="UniProtKB-KW"/>
</dbReference>
<gene>
    <name evidence="18" type="ORF">PACTADRAFT_14061</name>
</gene>
<dbReference type="GO" id="GO:0046854">
    <property type="term" value="P:phosphatidylinositol phosphate biosynthetic process"/>
    <property type="evidence" value="ECO:0007669"/>
    <property type="project" value="TreeGrafter"/>
</dbReference>
<dbReference type="GO" id="GO:0010008">
    <property type="term" value="C:endosome membrane"/>
    <property type="evidence" value="ECO:0007669"/>
    <property type="project" value="TreeGrafter"/>
</dbReference>
<evidence type="ECO:0000256" key="12">
    <source>
        <dbReference type="PROSITE-ProRule" id="PRU00781"/>
    </source>
</evidence>
<evidence type="ECO:0000256" key="7">
    <source>
        <dbReference type="ARBA" id="ARBA00022777"/>
    </source>
</evidence>
<dbReference type="PANTHER" id="PTHR45748:SF7">
    <property type="entry name" value="1-PHOSPHATIDYLINOSITOL 3-PHOSPHATE 5-KINASE-RELATED"/>
    <property type="match status" value="1"/>
</dbReference>
<feature type="coiled-coil region" evidence="13">
    <location>
        <begin position="1491"/>
        <end position="1518"/>
    </location>
</feature>
<accession>A0A1E4U0J9</accession>
<feature type="compositionally biased region" description="Low complexity" evidence="14">
    <location>
        <begin position="98"/>
        <end position="109"/>
    </location>
</feature>
<feature type="compositionally biased region" description="Basic and acidic residues" evidence="14">
    <location>
        <begin position="1886"/>
        <end position="1912"/>
    </location>
</feature>
<evidence type="ECO:0000256" key="11">
    <source>
        <dbReference type="PROSITE-ProRule" id="PRU00091"/>
    </source>
</evidence>
<dbReference type="SUPFAM" id="SSF52029">
    <property type="entry name" value="GroEL apical domain-like"/>
    <property type="match status" value="1"/>
</dbReference>
<feature type="region of interest" description="Disordered" evidence="14">
    <location>
        <begin position="2677"/>
        <end position="2765"/>
    </location>
</feature>
<dbReference type="InterPro" id="IPR027409">
    <property type="entry name" value="GroEL-like_apical_dom_sf"/>
</dbReference>
<keyword evidence="19" id="KW-1185">Reference proteome</keyword>
<dbReference type="STRING" id="669874.A0A1E4U0J9"/>
<keyword evidence="9 12" id="KW-0067">ATP-binding</keyword>
<feature type="compositionally biased region" description="Polar residues" evidence="14">
    <location>
        <begin position="468"/>
        <end position="477"/>
    </location>
</feature>
<feature type="compositionally biased region" description="Basic and acidic residues" evidence="14">
    <location>
        <begin position="1780"/>
        <end position="1791"/>
    </location>
</feature>
<feature type="region of interest" description="Disordered" evidence="14">
    <location>
        <begin position="1855"/>
        <end position="1941"/>
    </location>
</feature>
<feature type="region of interest" description="Disordered" evidence="14">
    <location>
        <begin position="1579"/>
        <end position="1791"/>
    </location>
</feature>
<feature type="region of interest" description="Disordered" evidence="14">
    <location>
        <begin position="24"/>
        <end position="53"/>
    </location>
</feature>
<dbReference type="InterPro" id="IPR044769">
    <property type="entry name" value="PIKfyve_PIPKc"/>
</dbReference>
<feature type="compositionally biased region" description="Basic and acidic residues" evidence="14">
    <location>
        <begin position="1755"/>
        <end position="1773"/>
    </location>
</feature>
<feature type="region of interest" description="Disordered" evidence="14">
    <location>
        <begin position="2809"/>
        <end position="2872"/>
    </location>
</feature>
<feature type="compositionally biased region" description="Acidic residues" evidence="14">
    <location>
        <begin position="656"/>
        <end position="671"/>
    </location>
</feature>
<dbReference type="FunFam" id="3.30.810.10:FF:000001">
    <property type="entry name" value="1-phosphatidylinositol 3-phosphate 5-kinase FAB1"/>
    <property type="match status" value="1"/>
</dbReference>
<dbReference type="Pfam" id="PF00118">
    <property type="entry name" value="Cpn60_TCP1"/>
    <property type="match status" value="1"/>
</dbReference>
<evidence type="ECO:0000256" key="9">
    <source>
        <dbReference type="ARBA" id="ARBA00022840"/>
    </source>
</evidence>
<dbReference type="Gene3D" id="3.30.40.10">
    <property type="entry name" value="Zinc/RING finger domain, C3HC4 (zinc finger)"/>
    <property type="match status" value="1"/>
</dbReference>
<dbReference type="InterPro" id="IPR013083">
    <property type="entry name" value="Znf_RING/FYVE/PHD"/>
</dbReference>
<dbReference type="EMBL" id="KV454011">
    <property type="protein sequence ID" value="ODV97519.1"/>
    <property type="molecule type" value="Genomic_DNA"/>
</dbReference>
<keyword evidence="4" id="KW-0479">Metal-binding</keyword>
<feature type="compositionally biased region" description="Polar residues" evidence="14">
    <location>
        <begin position="2721"/>
        <end position="2731"/>
    </location>
</feature>
<feature type="compositionally biased region" description="Low complexity" evidence="14">
    <location>
        <begin position="435"/>
        <end position="467"/>
    </location>
</feature>
<feature type="region of interest" description="Disordered" evidence="14">
    <location>
        <begin position="250"/>
        <end position="318"/>
    </location>
</feature>
<dbReference type="InterPro" id="IPR027484">
    <property type="entry name" value="PInositol-4-P-5-kinase_N"/>
</dbReference>
<evidence type="ECO:0000256" key="5">
    <source>
        <dbReference type="ARBA" id="ARBA00022741"/>
    </source>
</evidence>
<dbReference type="FunFam" id="3.30.800.10:FF:000005">
    <property type="entry name" value="1-phosphatidylinositol-3-phosphate 5-kinase (Fab1)"/>
    <property type="match status" value="1"/>
</dbReference>
<feature type="compositionally biased region" description="Basic and acidic residues" evidence="14">
    <location>
        <begin position="1579"/>
        <end position="1611"/>
    </location>
</feature>
<dbReference type="PANTHER" id="PTHR45748">
    <property type="entry name" value="1-PHOSPHATIDYLINOSITOL 3-PHOSPHATE 5-KINASE-RELATED"/>
    <property type="match status" value="1"/>
</dbReference>
<feature type="compositionally biased region" description="Basic and acidic residues" evidence="14">
    <location>
        <begin position="1618"/>
        <end position="1637"/>
    </location>
</feature>
<evidence type="ECO:0000313" key="18">
    <source>
        <dbReference type="EMBL" id="ODV97519.1"/>
    </source>
</evidence>
<dbReference type="InterPro" id="IPR002498">
    <property type="entry name" value="PInositol-4-P-4/5-kinase_core"/>
</dbReference>
<dbReference type="Pfam" id="PF01363">
    <property type="entry name" value="FYVE"/>
    <property type="match status" value="1"/>
</dbReference>
<reference evidence="19" key="1">
    <citation type="submission" date="2016-05" db="EMBL/GenBank/DDBJ databases">
        <title>Comparative genomics of biotechnologically important yeasts.</title>
        <authorList>
            <consortium name="DOE Joint Genome Institute"/>
            <person name="Riley R."/>
            <person name="Haridas S."/>
            <person name="Wolfe K.H."/>
            <person name="Lopes M.R."/>
            <person name="Hittinger C.T."/>
            <person name="Goker M."/>
            <person name="Salamov A."/>
            <person name="Wisecaver J."/>
            <person name="Long T.M."/>
            <person name="Aerts A.L."/>
            <person name="Barry K."/>
            <person name="Choi C."/>
            <person name="Clum A."/>
            <person name="Coughlan A.Y."/>
            <person name="Deshpande S."/>
            <person name="Douglass A.P."/>
            <person name="Hanson S.J."/>
            <person name="Klenk H.-P."/>
            <person name="Labutti K."/>
            <person name="Lapidus A."/>
            <person name="Lindquist E."/>
            <person name="Lipzen A."/>
            <person name="Meier-Kolthoff J.P."/>
            <person name="Ohm R.A."/>
            <person name="Otillar R.P."/>
            <person name="Pangilinan J."/>
            <person name="Peng Y."/>
            <person name="Rokas A."/>
            <person name="Rosa C.A."/>
            <person name="Scheuner C."/>
            <person name="Sibirny A.A."/>
            <person name="Slot J.C."/>
            <person name="Stielow J.B."/>
            <person name="Sun H."/>
            <person name="Kurtzman C.P."/>
            <person name="Blackwell M."/>
            <person name="Grigoriev I.V."/>
            <person name="Jeffries T.W."/>
        </authorList>
    </citation>
    <scope>NUCLEOTIDE SEQUENCE [LARGE SCALE GENOMIC DNA]</scope>
    <source>
        <strain evidence="19">NRRL Y-2460</strain>
    </source>
</reference>
<dbReference type="Proteomes" id="UP000094236">
    <property type="component" value="Unassembled WGS sequence"/>
</dbReference>
<name>A0A1E4U0J9_PACTA</name>